<organism evidence="2">
    <name type="scientific">uncultured Alphaproteobacteria bacterium</name>
    <dbReference type="NCBI Taxonomy" id="91750"/>
    <lineage>
        <taxon>Bacteria</taxon>
        <taxon>Pseudomonadati</taxon>
        <taxon>Pseudomonadota</taxon>
        <taxon>Alphaproteobacteria</taxon>
        <taxon>environmental samples</taxon>
    </lineage>
</organism>
<keyword evidence="1" id="KW-1133">Transmembrane helix</keyword>
<dbReference type="InterPro" id="IPR010295">
    <property type="entry name" value="DUF898"/>
</dbReference>
<keyword evidence="1" id="KW-0472">Membrane</keyword>
<sequence>MSMHAEPEAESLEPAFRRVGFHGRAGEYFGIWISNLFLSIVTLGIYSAWAKVRRIKYFYNNTMIQNFSFSYHATGKQILIGRLIAFAAIAVYSIVTTLFPLSAIPFSIAFVFLLPWLINRSLRFSARMTSWRNVRLNWHGTYGKSFLFFVVCPFVAVISLGTLVPLIARYTYRYFAESHAFGTTRFRADATIAQYYKGFLAATVVPVVAAAGIGLLLTALVGALGDGRLPVIQFVLFPIAAFLYLFQTMYRVVCRNILLRSLTLGEAATFDSRLNPLRVLWISISNALVTLVSLGLLFPWAMIRRYRYLAENTGVNLTDASHEFLDAETRNVGAFGQEFMDLEGIELGI</sequence>
<feature type="transmembrane region" description="Helical" evidence="1">
    <location>
        <begin position="78"/>
        <end position="95"/>
    </location>
</feature>
<feature type="transmembrane region" description="Helical" evidence="1">
    <location>
        <begin position="29"/>
        <end position="49"/>
    </location>
</feature>
<feature type="transmembrane region" description="Helical" evidence="1">
    <location>
        <begin position="101"/>
        <end position="118"/>
    </location>
</feature>
<evidence type="ECO:0000256" key="1">
    <source>
        <dbReference type="SAM" id="Phobius"/>
    </source>
</evidence>
<keyword evidence="1" id="KW-0812">Transmembrane</keyword>
<dbReference type="AlphaFoldDB" id="A0A212JL01"/>
<proteinExistence type="predicted"/>
<gene>
    <name evidence="2" type="ORF">KL86APRO_11255</name>
</gene>
<name>A0A212JL01_9PROT</name>
<dbReference type="EMBL" id="FLUO01000001">
    <property type="protein sequence ID" value="SBW00090.1"/>
    <property type="molecule type" value="Genomic_DNA"/>
</dbReference>
<protein>
    <submittedName>
        <fullName evidence="2">Inner membrane protein</fullName>
    </submittedName>
</protein>
<reference evidence="2" key="1">
    <citation type="submission" date="2016-04" db="EMBL/GenBank/DDBJ databases">
        <authorList>
            <person name="Evans L.H."/>
            <person name="Alamgir A."/>
            <person name="Owens N."/>
            <person name="Weber N.D."/>
            <person name="Virtaneva K."/>
            <person name="Barbian K."/>
            <person name="Babar A."/>
            <person name="Rosenke K."/>
        </authorList>
    </citation>
    <scope>NUCLEOTIDE SEQUENCE</scope>
    <source>
        <strain evidence="2">86</strain>
    </source>
</reference>
<feature type="transmembrane region" description="Helical" evidence="1">
    <location>
        <begin position="279"/>
        <end position="298"/>
    </location>
</feature>
<evidence type="ECO:0000313" key="2">
    <source>
        <dbReference type="EMBL" id="SBW00090.1"/>
    </source>
</evidence>
<feature type="transmembrane region" description="Helical" evidence="1">
    <location>
        <begin position="231"/>
        <end position="250"/>
    </location>
</feature>
<feature type="transmembrane region" description="Helical" evidence="1">
    <location>
        <begin position="199"/>
        <end position="224"/>
    </location>
</feature>
<accession>A0A212JL01</accession>
<feature type="transmembrane region" description="Helical" evidence="1">
    <location>
        <begin position="146"/>
        <end position="168"/>
    </location>
</feature>
<dbReference type="Pfam" id="PF05987">
    <property type="entry name" value="DUF898"/>
    <property type="match status" value="1"/>
</dbReference>